<protein>
    <submittedName>
        <fullName evidence="1">Uncharacterized protein</fullName>
    </submittedName>
</protein>
<dbReference type="AlphaFoldDB" id="A0A6M3MEI6"/>
<proteinExistence type="predicted"/>
<name>A0A6M3MEI6_9ZZZZ</name>
<dbReference type="EMBL" id="MT143864">
    <property type="protein sequence ID" value="QJB03865.1"/>
    <property type="molecule type" value="Genomic_DNA"/>
</dbReference>
<gene>
    <name evidence="1" type="ORF">MM171B00540_0004</name>
</gene>
<evidence type="ECO:0000313" key="1">
    <source>
        <dbReference type="EMBL" id="QJB03865.1"/>
    </source>
</evidence>
<reference evidence="1" key="1">
    <citation type="submission" date="2020-03" db="EMBL/GenBank/DDBJ databases">
        <title>The deep terrestrial virosphere.</title>
        <authorList>
            <person name="Holmfeldt K."/>
            <person name="Nilsson E."/>
            <person name="Simone D."/>
            <person name="Lopez-Fernandez M."/>
            <person name="Wu X."/>
            <person name="de Brujin I."/>
            <person name="Lundin D."/>
            <person name="Andersson A."/>
            <person name="Bertilsson S."/>
            <person name="Dopson M."/>
        </authorList>
    </citation>
    <scope>NUCLEOTIDE SEQUENCE</scope>
    <source>
        <strain evidence="1">MM171B00540</strain>
    </source>
</reference>
<accession>A0A6M3MEI6</accession>
<sequence length="249" mass="27097">MPQFDLTNFNRFILDTENDADSPDNEELMQQYMYNIVGLLILMLDTGISGSATADPTNVANSVFTDAAAVWTDDLHNGRTLLMTSGTCKGLFYKINDTDDAGNTLTINDNLFAEGVRNGDTYKILYDLIDNLDGHDHDGVNSRKGIVSSIYTGTYTGDGSLGQAIAGVPFPPKYVRIWRHAPIDFVYNSFEKLDQTWGDLAYQHIGAGGHATDSDQINSLNSDGFTVDDAGVDADPNANGIPYDYLALG</sequence>
<organism evidence="1">
    <name type="scientific">viral metagenome</name>
    <dbReference type="NCBI Taxonomy" id="1070528"/>
    <lineage>
        <taxon>unclassified sequences</taxon>
        <taxon>metagenomes</taxon>
        <taxon>organismal metagenomes</taxon>
    </lineage>
</organism>